<protein>
    <submittedName>
        <fullName evidence="1">Uncharacterized protein</fullName>
    </submittedName>
</protein>
<keyword evidence="2" id="KW-1185">Reference proteome</keyword>
<name>A0A2P9AGV3_9HYPH</name>
<evidence type="ECO:0000313" key="1">
    <source>
        <dbReference type="EMBL" id="SJM30380.1"/>
    </source>
</evidence>
<gene>
    <name evidence="1" type="ORF">BQ8482_140027</name>
</gene>
<proteinExistence type="predicted"/>
<reference evidence="2" key="1">
    <citation type="submission" date="2016-12" db="EMBL/GenBank/DDBJ databases">
        <authorList>
            <person name="Brunel B."/>
        </authorList>
    </citation>
    <scope>NUCLEOTIDE SEQUENCE [LARGE SCALE GENOMIC DNA]</scope>
</reference>
<dbReference type="AlphaFoldDB" id="A0A2P9AGV3"/>
<dbReference type="EMBL" id="FUIG01000020">
    <property type="protein sequence ID" value="SJM30380.1"/>
    <property type="molecule type" value="Genomic_DNA"/>
</dbReference>
<dbReference type="Proteomes" id="UP000245698">
    <property type="component" value="Unassembled WGS sequence"/>
</dbReference>
<sequence>MGVSWGEIGSFDAGSPSATLVIGETSDEGAISPLVGEMSGRTEGGAVPPTLCNNRNDRSHLSGRIFCLQQKPQRCRHRPPSSP</sequence>
<evidence type="ECO:0000313" key="2">
    <source>
        <dbReference type="Proteomes" id="UP000245698"/>
    </source>
</evidence>
<accession>A0A2P9AGV3</accession>
<organism evidence="1 2">
    <name type="scientific">Mesorhizobium delmotii</name>
    <dbReference type="NCBI Taxonomy" id="1631247"/>
    <lineage>
        <taxon>Bacteria</taxon>
        <taxon>Pseudomonadati</taxon>
        <taxon>Pseudomonadota</taxon>
        <taxon>Alphaproteobacteria</taxon>
        <taxon>Hyphomicrobiales</taxon>
        <taxon>Phyllobacteriaceae</taxon>
        <taxon>Mesorhizobium</taxon>
    </lineage>
</organism>